<evidence type="ECO:0000313" key="4">
    <source>
        <dbReference type="Proteomes" id="UP000806528"/>
    </source>
</evidence>
<feature type="transmembrane region" description="Helical" evidence="2">
    <location>
        <begin position="159"/>
        <end position="177"/>
    </location>
</feature>
<reference evidence="3 4" key="1">
    <citation type="submission" date="2020-09" db="EMBL/GenBank/DDBJ databases">
        <title>Diversity and distribution of actinomycetes associated with coral in the coast of Hainan.</title>
        <authorList>
            <person name="Li F."/>
        </authorList>
    </citation>
    <scope>NUCLEOTIDE SEQUENCE [LARGE SCALE GENOMIC DNA]</scope>
    <source>
        <strain evidence="3 4">HNM0947</strain>
    </source>
</reference>
<keyword evidence="2" id="KW-0812">Transmembrane</keyword>
<dbReference type="RefSeq" id="WP_193121962.1">
    <property type="nucleotide sequence ID" value="NZ_JADBGI010000008.1"/>
</dbReference>
<dbReference type="EMBL" id="JADBGI010000008">
    <property type="protein sequence ID" value="MBE2999345.1"/>
    <property type="molecule type" value="Genomic_DNA"/>
</dbReference>
<feature type="transmembrane region" description="Helical" evidence="2">
    <location>
        <begin position="106"/>
        <end position="126"/>
    </location>
</feature>
<comment type="caution">
    <text evidence="3">The sequence shown here is derived from an EMBL/GenBank/DDBJ whole genome shotgun (WGS) entry which is preliminary data.</text>
</comment>
<organism evidence="3 4">
    <name type="scientific">Nocardiopsis coralli</name>
    <dbReference type="NCBI Taxonomy" id="2772213"/>
    <lineage>
        <taxon>Bacteria</taxon>
        <taxon>Bacillati</taxon>
        <taxon>Actinomycetota</taxon>
        <taxon>Actinomycetes</taxon>
        <taxon>Streptosporangiales</taxon>
        <taxon>Nocardiopsidaceae</taxon>
        <taxon>Nocardiopsis</taxon>
    </lineage>
</organism>
<keyword evidence="2" id="KW-0472">Membrane</keyword>
<keyword evidence="4" id="KW-1185">Reference proteome</keyword>
<feature type="transmembrane region" description="Helical" evidence="2">
    <location>
        <begin position="52"/>
        <end position="71"/>
    </location>
</feature>
<gene>
    <name evidence="3" type="ORF">IDM40_11595</name>
</gene>
<keyword evidence="2" id="KW-1133">Transmembrane helix</keyword>
<dbReference type="Proteomes" id="UP000806528">
    <property type="component" value="Unassembled WGS sequence"/>
</dbReference>
<evidence type="ECO:0000256" key="2">
    <source>
        <dbReference type="SAM" id="Phobius"/>
    </source>
</evidence>
<feature type="transmembrane region" description="Helical" evidence="2">
    <location>
        <begin position="133"/>
        <end position="153"/>
    </location>
</feature>
<proteinExistence type="predicted"/>
<feature type="region of interest" description="Disordered" evidence="1">
    <location>
        <begin position="1"/>
        <end position="34"/>
    </location>
</feature>
<name>A0ABR9P6M4_9ACTN</name>
<evidence type="ECO:0000256" key="1">
    <source>
        <dbReference type="SAM" id="MobiDB-lite"/>
    </source>
</evidence>
<evidence type="ECO:0000313" key="3">
    <source>
        <dbReference type="EMBL" id="MBE2999345.1"/>
    </source>
</evidence>
<sequence length="187" mass="20054">MFPSGHDPNDHDGARGGGDVPPQGGFSGLDAHLNAMRPDAPTPKKVMVVRTLMFIGGACGLGMALMVLLSLSTPEEAMREAFAEQERLMAEEGMEVDIDVGYMRSLMANLLAVTGIYGALSVLLASRIRNRTVGVFWGVVLFQGLAAAVLVFALFAGDFLMLIPLGFTITMIVFMMSKESRAHYGLL</sequence>
<accession>A0ABR9P6M4</accession>
<protein>
    <recommendedName>
        <fullName evidence="5">DUF4064 domain-containing protein</fullName>
    </recommendedName>
</protein>
<evidence type="ECO:0008006" key="5">
    <source>
        <dbReference type="Google" id="ProtNLM"/>
    </source>
</evidence>